<dbReference type="AlphaFoldDB" id="A0A2P5ET17"/>
<keyword evidence="2" id="KW-1185">Reference proteome</keyword>
<gene>
    <name evidence="1" type="ORF">TorRG33x02_155710</name>
</gene>
<evidence type="ECO:0000313" key="1">
    <source>
        <dbReference type="EMBL" id="PON88666.1"/>
    </source>
</evidence>
<sequence>GRIGFEQKQPVAAWLQEEAMVTGAGAAVDWRSRAQLCRGRRRDSGWFRWCVAWSQAARGSSVVCSCGRDSVIAGEGQWCWSSLGLTIREEAGGFGWSMVVVSSCAWNRGGSVECVREAGAADG</sequence>
<dbReference type="InParanoid" id="A0A2P5ET17"/>
<protein>
    <submittedName>
        <fullName evidence="1">Uncharacterized protein</fullName>
    </submittedName>
</protein>
<name>A0A2P5ET17_TREOI</name>
<dbReference type="Proteomes" id="UP000237000">
    <property type="component" value="Unassembled WGS sequence"/>
</dbReference>
<reference evidence="2" key="1">
    <citation type="submission" date="2016-06" db="EMBL/GenBank/DDBJ databases">
        <title>Parallel loss of symbiosis genes in relatives of nitrogen-fixing non-legume Parasponia.</title>
        <authorList>
            <person name="Van Velzen R."/>
            <person name="Holmer R."/>
            <person name="Bu F."/>
            <person name="Rutten L."/>
            <person name="Van Zeijl A."/>
            <person name="Liu W."/>
            <person name="Santuari L."/>
            <person name="Cao Q."/>
            <person name="Sharma T."/>
            <person name="Shen D."/>
            <person name="Roswanjaya Y."/>
            <person name="Wardhani T."/>
            <person name="Kalhor M.S."/>
            <person name="Jansen J."/>
            <person name="Van den Hoogen J."/>
            <person name="Gungor B."/>
            <person name="Hartog M."/>
            <person name="Hontelez J."/>
            <person name="Verver J."/>
            <person name="Yang W.-C."/>
            <person name="Schijlen E."/>
            <person name="Repin R."/>
            <person name="Schilthuizen M."/>
            <person name="Schranz E."/>
            <person name="Heidstra R."/>
            <person name="Miyata K."/>
            <person name="Fedorova E."/>
            <person name="Kohlen W."/>
            <person name="Bisseling T."/>
            <person name="Smit S."/>
            <person name="Geurts R."/>
        </authorList>
    </citation>
    <scope>NUCLEOTIDE SEQUENCE [LARGE SCALE GENOMIC DNA]</scope>
    <source>
        <strain evidence="2">cv. RG33-2</strain>
    </source>
</reference>
<feature type="non-terminal residue" evidence="1">
    <location>
        <position position="1"/>
    </location>
</feature>
<organism evidence="1 2">
    <name type="scientific">Trema orientale</name>
    <name type="common">Charcoal tree</name>
    <name type="synonym">Celtis orientalis</name>
    <dbReference type="NCBI Taxonomy" id="63057"/>
    <lineage>
        <taxon>Eukaryota</taxon>
        <taxon>Viridiplantae</taxon>
        <taxon>Streptophyta</taxon>
        <taxon>Embryophyta</taxon>
        <taxon>Tracheophyta</taxon>
        <taxon>Spermatophyta</taxon>
        <taxon>Magnoliopsida</taxon>
        <taxon>eudicotyledons</taxon>
        <taxon>Gunneridae</taxon>
        <taxon>Pentapetalae</taxon>
        <taxon>rosids</taxon>
        <taxon>fabids</taxon>
        <taxon>Rosales</taxon>
        <taxon>Cannabaceae</taxon>
        <taxon>Trema</taxon>
    </lineage>
</organism>
<comment type="caution">
    <text evidence="1">The sequence shown here is derived from an EMBL/GenBank/DDBJ whole genome shotgun (WGS) entry which is preliminary data.</text>
</comment>
<proteinExistence type="predicted"/>
<evidence type="ECO:0000313" key="2">
    <source>
        <dbReference type="Proteomes" id="UP000237000"/>
    </source>
</evidence>
<dbReference type="EMBL" id="JXTC01000103">
    <property type="protein sequence ID" value="PON88666.1"/>
    <property type="molecule type" value="Genomic_DNA"/>
</dbReference>
<accession>A0A2P5ET17</accession>